<reference evidence="2 3" key="1">
    <citation type="submission" date="2015-02" db="EMBL/GenBank/DDBJ databases">
        <authorList>
            <person name="Ju K.-S."/>
            <person name="Doroghazi J.R."/>
            <person name="Metcalf W."/>
        </authorList>
    </citation>
    <scope>NUCLEOTIDE SEQUENCE [LARGE SCALE GENOMIC DNA]</scope>
    <source>
        <strain evidence="2 3">NRRL B-16140</strain>
    </source>
</reference>
<accession>A0A0F0HD21</accession>
<dbReference type="NCBIfam" id="TIGR03604">
    <property type="entry name" value="TOMM_cyclo_SagD"/>
    <property type="match status" value="1"/>
</dbReference>
<dbReference type="Gene3D" id="3.40.50.720">
    <property type="entry name" value="NAD(P)-binding Rossmann-like Domain"/>
    <property type="match status" value="1"/>
</dbReference>
<dbReference type="InterPro" id="IPR035985">
    <property type="entry name" value="Ubiquitin-activating_enz"/>
</dbReference>
<gene>
    <name evidence="2" type="ORF">UK23_00390</name>
</gene>
<sequence>MREDQAEPGDQRIGFKRHLRPQIVRGEAVYLFGESGVTAIQGAHVEVLAPLLDGTRDLAGLLRDAPADLPADKVGRMLRRLSAAGLVGKRGREDGSAGTQAALAYWDAAGLDAAGAVAATTKSLVSVVAIDGINRDTLVEALHRNGLTVTSGSGDLTVVACADYLAPELRDIDSAHRAAGTPWLLVKPVGAQVCVGPFFTPGDGPCWRCLATRLSANRSAEAHVRARCGQRGPAPRAAIGLPSLTATALGVAAVEATKWLAGLRHDTQRSIWSYDSLTMQVAQHDVRVRPQCSGCGDPGMVARRAFEPVALLSRMKRSCDGGGHRSSSPKEVLDSYRHLVGPVTGIVREIQRDETGPAFFNSFWSGSNIAAAGDGLEGLRSTLRADTGGKGVTPLDAEVGALCEAVERRSGAFCGNEARVQGSYRSLGEPAIHPDTVQHYHPRQYDDRDAWNASHSRLQHVTTPFDEDEVMDWTPLWSLTEQRHKLLPTGMCYFGAPCPPSVTSNSNGCAAGSSLEDAVLQGLLELVERDAVAIWWYNRTPMPVMDLDSFRDPWIDECRAVHAGLGREVWLLDVTVDLGVPVMVAVSRRTDGPREDIMLGCGAHLDPRIAARRALTELNQCMPMVCEPVDITAFDVDTRRWFENTRLAAEPWLAPDPEQPARDVSHHGHTHRPDLIDDIRALQDTLASLGMEVLVLDQTRPDLGLPVVRVVVPGLRHFWSRFAQGRLYDVPVQLGRLAQPRRYEELNPTPLFM</sequence>
<feature type="domain" description="YcaO" evidence="1">
    <location>
        <begin position="389"/>
        <end position="753"/>
    </location>
</feature>
<dbReference type="PANTHER" id="PTHR37809:SF1">
    <property type="entry name" value="RIBOSOMAL PROTEIN S12 METHYLTHIOTRANSFERASE ACCESSORY FACTOR YCAO"/>
    <property type="match status" value="1"/>
</dbReference>
<dbReference type="Pfam" id="PF02624">
    <property type="entry name" value="YcaO"/>
    <property type="match status" value="1"/>
</dbReference>
<dbReference type="SUPFAM" id="SSF69572">
    <property type="entry name" value="Activating enzymes of the ubiquitin-like proteins"/>
    <property type="match status" value="1"/>
</dbReference>
<evidence type="ECO:0000313" key="3">
    <source>
        <dbReference type="Proteomes" id="UP000033393"/>
    </source>
</evidence>
<dbReference type="PANTHER" id="PTHR37809">
    <property type="entry name" value="RIBOSOMAL PROTEIN S12 METHYLTHIOTRANSFERASE ACCESSORY FACTOR YCAO"/>
    <property type="match status" value="1"/>
</dbReference>
<dbReference type="PROSITE" id="PS51664">
    <property type="entry name" value="YCAO"/>
    <property type="match status" value="1"/>
</dbReference>
<keyword evidence="3" id="KW-1185">Reference proteome</keyword>
<dbReference type="Gene3D" id="3.30.40.250">
    <property type="match status" value="1"/>
</dbReference>
<dbReference type="EMBL" id="JYJG01000002">
    <property type="protein sequence ID" value="KJK53415.1"/>
    <property type="molecule type" value="Genomic_DNA"/>
</dbReference>
<dbReference type="GO" id="GO:0008641">
    <property type="term" value="F:ubiquitin-like modifier activating enzyme activity"/>
    <property type="evidence" value="ECO:0007669"/>
    <property type="project" value="InterPro"/>
</dbReference>
<evidence type="ECO:0000259" key="1">
    <source>
        <dbReference type="PROSITE" id="PS51664"/>
    </source>
</evidence>
<organism evidence="2 3">
    <name type="scientific">Lentzea aerocolonigenes</name>
    <name type="common">Lechevalieria aerocolonigenes</name>
    <name type="synonym">Saccharothrix aerocolonigenes</name>
    <dbReference type="NCBI Taxonomy" id="68170"/>
    <lineage>
        <taxon>Bacteria</taxon>
        <taxon>Bacillati</taxon>
        <taxon>Actinomycetota</taxon>
        <taxon>Actinomycetes</taxon>
        <taxon>Pseudonocardiales</taxon>
        <taxon>Pseudonocardiaceae</taxon>
        <taxon>Lentzea</taxon>
    </lineage>
</organism>
<dbReference type="InterPro" id="IPR003776">
    <property type="entry name" value="YcaO-like_dom"/>
</dbReference>
<dbReference type="InterPro" id="IPR022291">
    <property type="entry name" value="Bacteriocin_synth_cyclodeHase"/>
</dbReference>
<dbReference type="InterPro" id="IPR027624">
    <property type="entry name" value="TOMM_cyclo_SagD"/>
</dbReference>
<dbReference type="Gene3D" id="3.30.1330.230">
    <property type="match status" value="1"/>
</dbReference>
<dbReference type="RefSeq" id="WP_045309293.1">
    <property type="nucleotide sequence ID" value="NZ_JYJG01000002.1"/>
</dbReference>
<dbReference type="Gene3D" id="3.30.160.660">
    <property type="match status" value="1"/>
</dbReference>
<dbReference type="NCBIfam" id="TIGR00702">
    <property type="entry name" value="YcaO-type kinase domain"/>
    <property type="match status" value="1"/>
</dbReference>
<dbReference type="NCBIfam" id="TIGR03882">
    <property type="entry name" value="cyclo_dehyd_2"/>
    <property type="match status" value="1"/>
</dbReference>
<protein>
    <submittedName>
        <fullName evidence="2">AknN</fullName>
    </submittedName>
</protein>
<dbReference type="Proteomes" id="UP000033393">
    <property type="component" value="Unassembled WGS sequence"/>
</dbReference>
<comment type="caution">
    <text evidence="2">The sequence shown here is derived from an EMBL/GenBank/DDBJ whole genome shotgun (WGS) entry which is preliminary data.</text>
</comment>
<dbReference type="PATRIC" id="fig|68170.10.peg.80"/>
<name>A0A0F0HD21_LENAE</name>
<proteinExistence type="predicted"/>
<dbReference type="OrthoDB" id="2379922at2"/>
<dbReference type="AlphaFoldDB" id="A0A0F0HD21"/>
<dbReference type="STRING" id="68170.GCA_000974445_07991"/>
<dbReference type="Gene3D" id="3.90.930.60">
    <property type="match status" value="1"/>
</dbReference>
<evidence type="ECO:0000313" key="2">
    <source>
        <dbReference type="EMBL" id="KJK53415.1"/>
    </source>
</evidence>